<gene>
    <name evidence="6" type="ORF">GCM10007377_05280</name>
</gene>
<feature type="domain" description="ABC transporter" evidence="5">
    <location>
        <begin position="1"/>
        <end position="212"/>
    </location>
</feature>
<evidence type="ECO:0000256" key="4">
    <source>
        <dbReference type="ARBA" id="ARBA00022967"/>
    </source>
</evidence>
<keyword evidence="1" id="KW-0813">Transport</keyword>
<keyword evidence="2" id="KW-0547">Nucleotide-binding</keyword>
<dbReference type="GO" id="GO:0016887">
    <property type="term" value="F:ATP hydrolysis activity"/>
    <property type="evidence" value="ECO:0007669"/>
    <property type="project" value="InterPro"/>
</dbReference>
<evidence type="ECO:0000313" key="6">
    <source>
        <dbReference type="EMBL" id="GGI13302.1"/>
    </source>
</evidence>
<organism evidence="6 7">
    <name type="scientific">Galliscardovia ingluviei</name>
    <dbReference type="NCBI Taxonomy" id="1769422"/>
    <lineage>
        <taxon>Bacteria</taxon>
        <taxon>Bacillati</taxon>
        <taxon>Actinomycetota</taxon>
        <taxon>Actinomycetes</taxon>
        <taxon>Bifidobacteriales</taxon>
        <taxon>Bifidobacteriaceae</taxon>
        <taxon>Galliscardovia</taxon>
    </lineage>
</organism>
<keyword evidence="7" id="KW-1185">Reference proteome</keyword>
<protein>
    <submittedName>
        <fullName evidence="6">ABC transporter ATP-binding protein</fullName>
    </submittedName>
</protein>
<reference evidence="6" key="1">
    <citation type="journal article" date="2014" name="Int. J. Syst. Evol. Microbiol.">
        <title>Complete genome sequence of Corynebacterium casei LMG S-19264T (=DSM 44701T), isolated from a smear-ripened cheese.</title>
        <authorList>
            <consortium name="US DOE Joint Genome Institute (JGI-PGF)"/>
            <person name="Walter F."/>
            <person name="Albersmeier A."/>
            <person name="Kalinowski J."/>
            <person name="Ruckert C."/>
        </authorList>
    </citation>
    <scope>NUCLEOTIDE SEQUENCE</scope>
    <source>
        <strain evidence="6">CCM 8606</strain>
    </source>
</reference>
<dbReference type="Gene3D" id="3.40.50.300">
    <property type="entry name" value="P-loop containing nucleotide triphosphate hydrolases"/>
    <property type="match status" value="1"/>
</dbReference>
<dbReference type="PANTHER" id="PTHR43423">
    <property type="entry name" value="ABC TRANSPORTER I FAMILY MEMBER 17"/>
    <property type="match status" value="1"/>
</dbReference>
<sequence length="212" mass="23121">MPNGSKKTIFAHVDLTVQSGEIIDITGPSGCGKSTLLTAFARLNRYSTGQLALHGISAKQYSPAKWRTQVAYIPQQPILIGETVADALRMPFGMRIRHPAQSHAPNDLKLEQLLTTLGCADIEMQRPIHELSGGQAARISLARTLLTKPQVLLADEVDAALDPDNAYLVSQLLQHIATHEHVSIIRVRHSADDGIATRTLILNPEGLHHVNQ</sequence>
<dbReference type="PROSITE" id="PS50893">
    <property type="entry name" value="ABC_TRANSPORTER_2"/>
    <property type="match status" value="1"/>
</dbReference>
<reference evidence="6" key="2">
    <citation type="submission" date="2020-09" db="EMBL/GenBank/DDBJ databases">
        <authorList>
            <person name="Sun Q."/>
            <person name="Sedlacek I."/>
        </authorList>
    </citation>
    <scope>NUCLEOTIDE SEQUENCE</scope>
    <source>
        <strain evidence="6">CCM 8606</strain>
    </source>
</reference>
<accession>A0A8J3AF97</accession>
<dbReference type="SUPFAM" id="SSF52540">
    <property type="entry name" value="P-loop containing nucleoside triphosphate hydrolases"/>
    <property type="match status" value="1"/>
</dbReference>
<evidence type="ECO:0000259" key="5">
    <source>
        <dbReference type="PROSITE" id="PS50893"/>
    </source>
</evidence>
<dbReference type="AlphaFoldDB" id="A0A8J3AF97"/>
<dbReference type="SMART" id="SM00382">
    <property type="entry name" value="AAA"/>
    <property type="match status" value="1"/>
</dbReference>
<dbReference type="InterPro" id="IPR003593">
    <property type="entry name" value="AAA+_ATPase"/>
</dbReference>
<name>A0A8J3AF97_9BIFI</name>
<dbReference type="InterPro" id="IPR003439">
    <property type="entry name" value="ABC_transporter-like_ATP-bd"/>
</dbReference>
<dbReference type="EMBL" id="BMDH01000001">
    <property type="protein sequence ID" value="GGI13302.1"/>
    <property type="molecule type" value="Genomic_DNA"/>
</dbReference>
<dbReference type="InterPro" id="IPR017871">
    <property type="entry name" value="ABC_transporter-like_CS"/>
</dbReference>
<proteinExistence type="predicted"/>
<keyword evidence="3 6" id="KW-0067">ATP-binding</keyword>
<keyword evidence="4" id="KW-1278">Translocase</keyword>
<evidence type="ECO:0000256" key="1">
    <source>
        <dbReference type="ARBA" id="ARBA00022448"/>
    </source>
</evidence>
<evidence type="ECO:0000256" key="2">
    <source>
        <dbReference type="ARBA" id="ARBA00022741"/>
    </source>
</evidence>
<dbReference type="InterPro" id="IPR027417">
    <property type="entry name" value="P-loop_NTPase"/>
</dbReference>
<evidence type="ECO:0000313" key="7">
    <source>
        <dbReference type="Proteomes" id="UP000619536"/>
    </source>
</evidence>
<dbReference type="PANTHER" id="PTHR43423:SF1">
    <property type="entry name" value="ABC TRANSPORTER I FAMILY MEMBER 17"/>
    <property type="match status" value="1"/>
</dbReference>
<dbReference type="Proteomes" id="UP000619536">
    <property type="component" value="Unassembled WGS sequence"/>
</dbReference>
<evidence type="ECO:0000256" key="3">
    <source>
        <dbReference type="ARBA" id="ARBA00022840"/>
    </source>
</evidence>
<dbReference type="GO" id="GO:0005524">
    <property type="term" value="F:ATP binding"/>
    <property type="evidence" value="ECO:0007669"/>
    <property type="project" value="UniProtKB-KW"/>
</dbReference>
<comment type="caution">
    <text evidence="6">The sequence shown here is derived from an EMBL/GenBank/DDBJ whole genome shotgun (WGS) entry which is preliminary data.</text>
</comment>
<dbReference type="Pfam" id="PF00005">
    <property type="entry name" value="ABC_tran"/>
    <property type="match status" value="1"/>
</dbReference>
<dbReference type="PROSITE" id="PS00211">
    <property type="entry name" value="ABC_TRANSPORTER_1"/>
    <property type="match status" value="1"/>
</dbReference>